<dbReference type="GO" id="GO:0020037">
    <property type="term" value="F:heme binding"/>
    <property type="evidence" value="ECO:0007669"/>
    <property type="project" value="InterPro"/>
</dbReference>
<dbReference type="InterPro" id="IPR009056">
    <property type="entry name" value="Cyt_c-like_dom"/>
</dbReference>
<dbReference type="SUPFAM" id="SSF49503">
    <property type="entry name" value="Cupredoxins"/>
    <property type="match status" value="1"/>
</dbReference>
<feature type="transmembrane region" description="Helical" evidence="10">
    <location>
        <begin position="101"/>
        <end position="124"/>
    </location>
</feature>
<evidence type="ECO:0000259" key="12">
    <source>
        <dbReference type="PROSITE" id="PS51007"/>
    </source>
</evidence>
<dbReference type="GO" id="GO:0016020">
    <property type="term" value="C:membrane"/>
    <property type="evidence" value="ECO:0007669"/>
    <property type="project" value="UniProtKB-SubCell"/>
</dbReference>
<evidence type="ECO:0000259" key="11">
    <source>
        <dbReference type="PROSITE" id="PS50857"/>
    </source>
</evidence>
<dbReference type="InterPro" id="IPR036909">
    <property type="entry name" value="Cyt_c-like_dom_sf"/>
</dbReference>
<dbReference type="InterPro" id="IPR001505">
    <property type="entry name" value="Copper_CuA"/>
</dbReference>
<evidence type="ECO:0000256" key="4">
    <source>
        <dbReference type="ARBA" id="ARBA00022617"/>
    </source>
</evidence>
<dbReference type="Pfam" id="PF00034">
    <property type="entry name" value="Cytochrom_C"/>
    <property type="match status" value="1"/>
</dbReference>
<evidence type="ECO:0000313" key="13">
    <source>
        <dbReference type="EMBL" id="KKN80028.1"/>
    </source>
</evidence>
<dbReference type="PROSITE" id="PS51007">
    <property type="entry name" value="CYTC"/>
    <property type="match status" value="1"/>
</dbReference>
<evidence type="ECO:0008006" key="14">
    <source>
        <dbReference type="Google" id="ProtNLM"/>
    </source>
</evidence>
<keyword evidence="7" id="KW-0408">Iron</keyword>
<keyword evidence="3" id="KW-0813">Transport</keyword>
<feature type="domain" description="Cytochrome c" evidence="12">
    <location>
        <begin position="262"/>
        <end position="354"/>
    </location>
</feature>
<dbReference type="SUPFAM" id="SSF46626">
    <property type="entry name" value="Cytochrome c"/>
    <property type="match status" value="1"/>
</dbReference>
<evidence type="ECO:0000256" key="7">
    <source>
        <dbReference type="ARBA" id="ARBA00023004"/>
    </source>
</evidence>
<feature type="transmembrane region" description="Helical" evidence="10">
    <location>
        <begin position="64"/>
        <end position="89"/>
    </location>
</feature>
<dbReference type="InterPro" id="IPR045187">
    <property type="entry name" value="CcO_II"/>
</dbReference>
<evidence type="ECO:0000256" key="1">
    <source>
        <dbReference type="ARBA" id="ARBA00004370"/>
    </source>
</evidence>
<keyword evidence="9 10" id="KW-0472">Membrane</keyword>
<dbReference type="GO" id="GO:0005507">
    <property type="term" value="F:copper ion binding"/>
    <property type="evidence" value="ECO:0007669"/>
    <property type="project" value="InterPro"/>
</dbReference>
<keyword evidence="6" id="KW-0249">Electron transport</keyword>
<keyword evidence="10" id="KW-1133">Transmembrane helix</keyword>
<keyword evidence="5" id="KW-0479">Metal-binding</keyword>
<dbReference type="GO" id="GO:0004129">
    <property type="term" value="F:cytochrome-c oxidase activity"/>
    <property type="evidence" value="ECO:0007669"/>
    <property type="project" value="InterPro"/>
</dbReference>
<evidence type="ECO:0000256" key="6">
    <source>
        <dbReference type="ARBA" id="ARBA00022982"/>
    </source>
</evidence>
<evidence type="ECO:0000256" key="3">
    <source>
        <dbReference type="ARBA" id="ARBA00022448"/>
    </source>
</evidence>
<dbReference type="PROSITE" id="PS00078">
    <property type="entry name" value="COX2"/>
    <property type="match status" value="1"/>
</dbReference>
<dbReference type="AlphaFoldDB" id="A0A0F9WN14"/>
<dbReference type="PROSITE" id="PS50857">
    <property type="entry name" value="COX2_CUA"/>
    <property type="match status" value="1"/>
</dbReference>
<evidence type="ECO:0000256" key="8">
    <source>
        <dbReference type="ARBA" id="ARBA00023008"/>
    </source>
</evidence>
<evidence type="ECO:0000256" key="2">
    <source>
        <dbReference type="ARBA" id="ARBA00007866"/>
    </source>
</evidence>
<evidence type="ECO:0000256" key="5">
    <source>
        <dbReference type="ARBA" id="ARBA00022723"/>
    </source>
</evidence>
<keyword evidence="10" id="KW-0812">Transmembrane</keyword>
<protein>
    <recommendedName>
        <fullName evidence="14">Cytochrome oxidase subunit II copper A binding domain-containing protein</fullName>
    </recommendedName>
</protein>
<keyword evidence="8" id="KW-0186">Copper</keyword>
<gene>
    <name evidence="13" type="ORF">LCGC14_0334110</name>
</gene>
<organism evidence="13">
    <name type="scientific">marine sediment metagenome</name>
    <dbReference type="NCBI Taxonomy" id="412755"/>
    <lineage>
        <taxon>unclassified sequences</taxon>
        <taxon>metagenomes</taxon>
        <taxon>ecological metagenomes</taxon>
    </lineage>
</organism>
<dbReference type="GO" id="GO:0042773">
    <property type="term" value="P:ATP synthesis coupled electron transport"/>
    <property type="evidence" value="ECO:0007669"/>
    <property type="project" value="TreeGrafter"/>
</dbReference>
<dbReference type="InterPro" id="IPR002429">
    <property type="entry name" value="CcO_II-like_C"/>
</dbReference>
<proteinExistence type="inferred from homology"/>
<feature type="domain" description="Cytochrome oxidase subunit II copper A binding" evidence="11">
    <location>
        <begin position="136"/>
        <end position="251"/>
    </location>
</feature>
<dbReference type="PANTHER" id="PTHR22888">
    <property type="entry name" value="CYTOCHROME C OXIDASE, SUBUNIT II"/>
    <property type="match status" value="1"/>
</dbReference>
<accession>A0A0F9WN14</accession>
<comment type="caution">
    <text evidence="13">The sequence shown here is derived from an EMBL/GenBank/DDBJ whole genome shotgun (WGS) entry which is preliminary data.</text>
</comment>
<dbReference type="PANTHER" id="PTHR22888:SF9">
    <property type="entry name" value="CYTOCHROME C OXIDASE SUBUNIT 2"/>
    <property type="match status" value="1"/>
</dbReference>
<dbReference type="InterPro" id="IPR008972">
    <property type="entry name" value="Cupredoxin"/>
</dbReference>
<comment type="similarity">
    <text evidence="2">Belongs to the cytochrome c oxidase subunit 2 family.</text>
</comment>
<reference evidence="13" key="1">
    <citation type="journal article" date="2015" name="Nature">
        <title>Complex archaea that bridge the gap between prokaryotes and eukaryotes.</title>
        <authorList>
            <person name="Spang A."/>
            <person name="Saw J.H."/>
            <person name="Jorgensen S.L."/>
            <person name="Zaremba-Niedzwiedzka K."/>
            <person name="Martijn J."/>
            <person name="Lind A.E."/>
            <person name="van Eijk R."/>
            <person name="Schleper C."/>
            <person name="Guy L."/>
            <person name="Ettema T.J."/>
        </authorList>
    </citation>
    <scope>NUCLEOTIDE SEQUENCE</scope>
</reference>
<keyword evidence="4" id="KW-0349">Heme</keyword>
<evidence type="ECO:0000256" key="9">
    <source>
        <dbReference type="ARBA" id="ARBA00023136"/>
    </source>
</evidence>
<name>A0A0F9WN14_9ZZZZ</name>
<comment type="subcellular location">
    <subcellularLocation>
        <location evidence="1">Membrane</location>
    </subcellularLocation>
</comment>
<dbReference type="Gene3D" id="2.60.40.420">
    <property type="entry name" value="Cupredoxins - blue copper proteins"/>
    <property type="match status" value="1"/>
</dbReference>
<dbReference type="Pfam" id="PF00116">
    <property type="entry name" value="COX2"/>
    <property type="match status" value="1"/>
</dbReference>
<dbReference type="EMBL" id="LAZR01000238">
    <property type="protein sequence ID" value="KKN80028.1"/>
    <property type="molecule type" value="Genomic_DNA"/>
</dbReference>
<evidence type="ECO:0000256" key="10">
    <source>
        <dbReference type="SAM" id="Phobius"/>
    </source>
</evidence>
<sequence>MYPIFTLVNCARRSFLPLGAIVLNGCRWAFGHRALFILPMLFLVSACEGRQSVLDPSGADARKLYDVALVMFVGAAVLWLLVGGLFVYVTRINPRAMSRRAAEALIIGGGVIFPVVLLGGLLIYSLPLMSAQRSAPDGMQVHVTAEQWWWRVEYELPDGTRVTSANELRLPVGQRTGLVLNAHNVIHSLWIPALGGKADMIPGRETYLSFLPEKVGIFRGQCAEFCGASHALMAFEAVTMTPGTFAEWLGAQAKDAIAPGTPAAKRGAEVFAREGCGACHTVRGTPAQGQVGPDLTHVGGRVSLGAGILGVTVDDFANWLGHTDALKPEVDMPTYDFLTQDDLIALATYLEGLK</sequence>